<evidence type="ECO:0000256" key="1">
    <source>
        <dbReference type="SAM" id="Phobius"/>
    </source>
</evidence>
<evidence type="ECO:0000313" key="3">
    <source>
        <dbReference type="Proteomes" id="UP001208131"/>
    </source>
</evidence>
<keyword evidence="1" id="KW-0472">Membrane</keyword>
<accession>A0AAE3ILK5</accession>
<dbReference type="AlphaFoldDB" id="A0AAE3ILK5"/>
<comment type="caution">
    <text evidence="2">The sequence shown here is derived from an EMBL/GenBank/DDBJ whole genome shotgun (WGS) entry which is preliminary data.</text>
</comment>
<name>A0AAE3ILK5_9FIRM</name>
<reference evidence="2 3" key="1">
    <citation type="journal article" date="2021" name="ISME Commun">
        <title>Automated analysis of genomic sequences facilitates high-throughput and comprehensive description of bacteria.</title>
        <authorList>
            <person name="Hitch T.C.A."/>
        </authorList>
    </citation>
    <scope>NUCLEOTIDE SEQUENCE [LARGE SCALE GENOMIC DNA]</scope>
    <source>
        <strain evidence="2 3">Sanger_31</strain>
    </source>
</reference>
<protein>
    <submittedName>
        <fullName evidence="2">Uncharacterized protein</fullName>
    </submittedName>
</protein>
<gene>
    <name evidence="2" type="ORF">OCV57_12450</name>
</gene>
<keyword evidence="3" id="KW-1185">Reference proteome</keyword>
<sequence length="358" mass="41415">MDTNKNKYDEKSNIFLIGGLIFTAANVVVGGIGNIVSGVFKKKGKAIIDEAQKRYDLIQSDYQLALDTIKEKALHIVELRKSIYKKEEKRFFKALKRLSPNFECTISGETNWITEIETCLNNIDVNLSNIDIYINNYTIIEQNRDNSDLNYLLQDLFSEHKLAQLYDDGKEILNIMKNKEKDEYKERIDEIKLNNVENLLEACTCSVLASLNSIKNVFSSKSFVDNARLFSQKCDEEIEKLKLAKTMLDNTLKMISLQIKALYECDKVMRNYVQQTIDLIKEKDSLIHFRRISLNKFTHDEIGEIAFTISIVHNVNVILNQPLFQENGLEYNGDMSDFNDAYQSVINARKLIKNDEWD</sequence>
<dbReference type="Proteomes" id="UP001208131">
    <property type="component" value="Unassembled WGS sequence"/>
</dbReference>
<keyword evidence="1" id="KW-1133">Transmembrane helix</keyword>
<proteinExistence type="predicted"/>
<keyword evidence="1" id="KW-0812">Transmembrane</keyword>
<evidence type="ECO:0000313" key="2">
    <source>
        <dbReference type="EMBL" id="MCU6706727.1"/>
    </source>
</evidence>
<feature type="transmembrane region" description="Helical" evidence="1">
    <location>
        <begin position="14"/>
        <end position="36"/>
    </location>
</feature>
<dbReference type="RefSeq" id="WP_117958501.1">
    <property type="nucleotide sequence ID" value="NZ_JAOQJZ010000015.1"/>
</dbReference>
<organism evidence="2 3">
    <name type="scientific">Hominimerdicola aceti</name>
    <dbReference type="NCBI Taxonomy" id="2981726"/>
    <lineage>
        <taxon>Bacteria</taxon>
        <taxon>Bacillati</taxon>
        <taxon>Bacillota</taxon>
        <taxon>Clostridia</taxon>
        <taxon>Eubacteriales</taxon>
        <taxon>Oscillospiraceae</taxon>
        <taxon>Hominimerdicola</taxon>
    </lineage>
</organism>
<dbReference type="EMBL" id="JAOQJZ010000015">
    <property type="protein sequence ID" value="MCU6706727.1"/>
    <property type="molecule type" value="Genomic_DNA"/>
</dbReference>